<proteinExistence type="predicted"/>
<comment type="caution">
    <text evidence="1">The sequence shown here is derived from an EMBL/GenBank/DDBJ whole genome shotgun (WGS) entry which is preliminary data.</text>
</comment>
<gene>
    <name evidence="1" type="ORF">V5O48_008226</name>
</gene>
<dbReference type="Proteomes" id="UP001465976">
    <property type="component" value="Unassembled WGS sequence"/>
</dbReference>
<name>A0ABR3FEP7_9AGAR</name>
<reference evidence="1 2" key="1">
    <citation type="submission" date="2024-02" db="EMBL/GenBank/DDBJ databases">
        <title>A draft genome for the cacao thread blight pathogen Marasmius crinis-equi.</title>
        <authorList>
            <person name="Cohen S.P."/>
            <person name="Baruah I.K."/>
            <person name="Amoako-Attah I."/>
            <person name="Bukari Y."/>
            <person name="Meinhardt L.W."/>
            <person name="Bailey B.A."/>
        </authorList>
    </citation>
    <scope>NUCLEOTIDE SEQUENCE [LARGE SCALE GENOMIC DNA]</scope>
    <source>
        <strain evidence="1 2">GH-76</strain>
    </source>
</reference>
<sequence length="190" mass="20671">MTEVQPFASYFASPSSPFDFSGLETLRLVHPRDGGSKSLLQAVGREVKHLALDDLKDSGLDLGVNVPNLRILLLGVRHTATHSPVSWIQSLFSGGSSNIQTVTLQADFYSPGVEEDEGALARFLAPWQAVDELFADVSAFPCLPNVTISLLKGSTVGVGTLRGRFPMLLKHGKLRVTKSREVRPSVNSWR</sequence>
<evidence type="ECO:0000313" key="2">
    <source>
        <dbReference type="Proteomes" id="UP001465976"/>
    </source>
</evidence>
<organism evidence="1 2">
    <name type="scientific">Marasmius crinis-equi</name>
    <dbReference type="NCBI Taxonomy" id="585013"/>
    <lineage>
        <taxon>Eukaryota</taxon>
        <taxon>Fungi</taxon>
        <taxon>Dikarya</taxon>
        <taxon>Basidiomycota</taxon>
        <taxon>Agaricomycotina</taxon>
        <taxon>Agaricomycetes</taxon>
        <taxon>Agaricomycetidae</taxon>
        <taxon>Agaricales</taxon>
        <taxon>Marasmiineae</taxon>
        <taxon>Marasmiaceae</taxon>
        <taxon>Marasmius</taxon>
    </lineage>
</organism>
<keyword evidence="2" id="KW-1185">Reference proteome</keyword>
<accession>A0ABR3FEP7</accession>
<protein>
    <submittedName>
        <fullName evidence="1">Uncharacterized protein</fullName>
    </submittedName>
</protein>
<dbReference type="EMBL" id="JBAHYK010000471">
    <property type="protein sequence ID" value="KAL0573730.1"/>
    <property type="molecule type" value="Genomic_DNA"/>
</dbReference>
<evidence type="ECO:0000313" key="1">
    <source>
        <dbReference type="EMBL" id="KAL0573730.1"/>
    </source>
</evidence>